<feature type="region of interest" description="Disordered" evidence="2">
    <location>
        <begin position="435"/>
        <end position="493"/>
    </location>
</feature>
<dbReference type="GO" id="GO:0005737">
    <property type="term" value="C:cytoplasm"/>
    <property type="evidence" value="ECO:0007669"/>
    <property type="project" value="TreeGrafter"/>
</dbReference>
<dbReference type="SUPFAM" id="SSF56300">
    <property type="entry name" value="Metallo-dependent phosphatases"/>
    <property type="match status" value="1"/>
</dbReference>
<dbReference type="EMBL" id="DS268533">
    <property type="protein sequence ID" value="EFO87292.1"/>
    <property type="molecule type" value="Genomic_DNA"/>
</dbReference>
<dbReference type="InterPro" id="IPR050341">
    <property type="entry name" value="PP1_catalytic_subunit"/>
</dbReference>
<accession>E3N5N7</accession>
<dbReference type="InterPro" id="IPR029052">
    <property type="entry name" value="Metallo-depent_PP-like"/>
</dbReference>
<dbReference type="PANTHER" id="PTHR11668">
    <property type="entry name" value="SERINE/THREONINE PROTEIN PHOSPHATASE"/>
    <property type="match status" value="1"/>
</dbReference>
<keyword evidence="1" id="KW-0378">Hydrolase</keyword>
<dbReference type="OrthoDB" id="5793670at2759"/>
<dbReference type="STRING" id="31234.E3N5N7"/>
<dbReference type="EC" id="3.1.3.16" evidence="1"/>
<keyword evidence="5" id="KW-1185">Reference proteome</keyword>
<dbReference type="PROSITE" id="PS00125">
    <property type="entry name" value="SER_THR_PHOSPHATASE"/>
    <property type="match status" value="1"/>
</dbReference>
<dbReference type="Proteomes" id="UP000008281">
    <property type="component" value="Unassembled WGS sequence"/>
</dbReference>
<dbReference type="InterPro" id="IPR006186">
    <property type="entry name" value="Ser/Thr-sp_prot-phosphatase"/>
</dbReference>
<dbReference type="PRINTS" id="PR00114">
    <property type="entry name" value="STPHPHTASE"/>
</dbReference>
<dbReference type="PANTHER" id="PTHR11668:SF285">
    <property type="entry name" value="SERINE_THREONINE-PROTEIN PHOSPHATASE-RELATED"/>
    <property type="match status" value="1"/>
</dbReference>
<evidence type="ECO:0000256" key="2">
    <source>
        <dbReference type="SAM" id="MobiDB-lite"/>
    </source>
</evidence>
<feature type="compositionally biased region" description="Basic and acidic residues" evidence="2">
    <location>
        <begin position="441"/>
        <end position="454"/>
    </location>
</feature>
<evidence type="ECO:0000259" key="3">
    <source>
        <dbReference type="PROSITE" id="PS00125"/>
    </source>
</evidence>
<name>E3N5N7_CAERE</name>
<evidence type="ECO:0000313" key="4">
    <source>
        <dbReference type="EMBL" id="EFO87292.1"/>
    </source>
</evidence>
<comment type="similarity">
    <text evidence="1">Belongs to the PPP phosphatase family.</text>
</comment>
<dbReference type="OMA" id="TEIHELC"/>
<evidence type="ECO:0000313" key="5">
    <source>
        <dbReference type="Proteomes" id="UP000008281"/>
    </source>
</evidence>
<dbReference type="GO" id="GO:0005634">
    <property type="term" value="C:nucleus"/>
    <property type="evidence" value="ECO:0007669"/>
    <property type="project" value="TreeGrafter"/>
</dbReference>
<dbReference type="FunCoup" id="E3N5N7">
    <property type="interactions" value="152"/>
</dbReference>
<dbReference type="Gene3D" id="3.60.21.10">
    <property type="match status" value="1"/>
</dbReference>
<protein>
    <recommendedName>
        <fullName evidence="1">Serine/threonine-protein phosphatase</fullName>
        <ecNumber evidence="1">3.1.3.16</ecNumber>
    </recommendedName>
</protein>
<organism evidence="5">
    <name type="scientific">Caenorhabditis remanei</name>
    <name type="common">Caenorhabditis vulgaris</name>
    <dbReference type="NCBI Taxonomy" id="31234"/>
    <lineage>
        <taxon>Eukaryota</taxon>
        <taxon>Metazoa</taxon>
        <taxon>Ecdysozoa</taxon>
        <taxon>Nematoda</taxon>
        <taxon>Chromadorea</taxon>
        <taxon>Rhabditida</taxon>
        <taxon>Rhabditina</taxon>
        <taxon>Rhabditomorpha</taxon>
        <taxon>Rhabditoidea</taxon>
        <taxon>Rhabditidae</taxon>
        <taxon>Peloderinae</taxon>
        <taxon>Caenorhabditis</taxon>
    </lineage>
</organism>
<dbReference type="CDD" id="cd00144">
    <property type="entry name" value="MPP_PPP_family"/>
    <property type="match status" value="1"/>
</dbReference>
<reference evidence="4" key="1">
    <citation type="submission" date="2007-07" db="EMBL/GenBank/DDBJ databases">
        <title>PCAP assembly of the Caenorhabditis remanei genome.</title>
        <authorList>
            <consortium name="The Caenorhabditis remanei Sequencing Consortium"/>
            <person name="Wilson R.K."/>
        </authorList>
    </citation>
    <scope>NUCLEOTIDE SEQUENCE [LARGE SCALE GENOMIC DNA]</scope>
    <source>
        <strain evidence="4">PB4641</strain>
    </source>
</reference>
<evidence type="ECO:0000256" key="1">
    <source>
        <dbReference type="RuleBase" id="RU004273"/>
    </source>
</evidence>
<sequence length="493" mass="55818">MFETEQANTEIHELCHQMIARIEKFGSLEGFADSDILEMLKMMKELLEPLPCLLELVAPVIVFGDIHGQLSDLLEPLLSFRFVKQVGRPPDFQYLLLGDYVDRGDKSLETVVWLFCMKILYPKKVHLLRGNHEVRRVNALYGFKEELVRKRNDHMWKVFNDVSLSVNESPNRLLQVFAELPICASINRKILCMHGGISTEIKSWLTLSEMSKSRFHKDCENGIVVQMLWADPNRTEDKCRFNRPRGISNLFGQTAIEELCTALDIDLVIRAHELKDNGYAFEFDNQLLTVFSAPYYSGCNSNSGSVVTISRSLKLRIVTLKPIRGHDSMVLERQTAEEFEGNFQPLNDDPLKTVTCQYNMPKDREMDQHIDSHSMFAHETKHCKKLNEGPLKPLVCVKTAEENTALATIRKTMKGYGMAISLKDESMSLESIRRKLGITSGKDKEKEKDKDKDILPPPPPPPPPVPPVKTPTPDPPASSPPVPPSPHNSAESA</sequence>
<dbReference type="HOGENOM" id="CLU_004962_0_3_1"/>
<gene>
    <name evidence="4" type="ORF">CRE_25758</name>
</gene>
<comment type="catalytic activity">
    <reaction evidence="1">
        <text>O-phospho-L-threonyl-[protein] + H2O = L-threonyl-[protein] + phosphate</text>
        <dbReference type="Rhea" id="RHEA:47004"/>
        <dbReference type="Rhea" id="RHEA-COMP:11060"/>
        <dbReference type="Rhea" id="RHEA-COMP:11605"/>
        <dbReference type="ChEBI" id="CHEBI:15377"/>
        <dbReference type="ChEBI" id="CHEBI:30013"/>
        <dbReference type="ChEBI" id="CHEBI:43474"/>
        <dbReference type="ChEBI" id="CHEBI:61977"/>
        <dbReference type="EC" id="3.1.3.16"/>
    </reaction>
</comment>
<dbReference type="InParanoid" id="E3N5N7"/>
<dbReference type="SMART" id="SM00156">
    <property type="entry name" value="PP2Ac"/>
    <property type="match status" value="1"/>
</dbReference>
<dbReference type="eggNOG" id="KOG0374">
    <property type="taxonomic scope" value="Eukaryota"/>
</dbReference>
<dbReference type="InterPro" id="IPR004843">
    <property type="entry name" value="Calcineurin-like_PHP"/>
</dbReference>
<proteinExistence type="inferred from homology"/>
<dbReference type="GO" id="GO:0004722">
    <property type="term" value="F:protein serine/threonine phosphatase activity"/>
    <property type="evidence" value="ECO:0007669"/>
    <property type="project" value="UniProtKB-EC"/>
</dbReference>
<dbReference type="AlphaFoldDB" id="E3N5N7"/>
<dbReference type="Pfam" id="PF00149">
    <property type="entry name" value="Metallophos"/>
    <property type="match status" value="1"/>
</dbReference>
<feature type="domain" description="Serine/threonine specific protein phosphatases" evidence="3">
    <location>
        <begin position="128"/>
        <end position="133"/>
    </location>
</feature>
<feature type="compositionally biased region" description="Pro residues" evidence="2">
    <location>
        <begin position="455"/>
        <end position="486"/>
    </location>
</feature>